<dbReference type="SUPFAM" id="SSF53756">
    <property type="entry name" value="UDP-Glycosyltransferase/glycogen phosphorylase"/>
    <property type="match status" value="1"/>
</dbReference>
<feature type="domain" description="O-GlcNAc transferase C-terminal" evidence="9">
    <location>
        <begin position="325"/>
        <end position="507"/>
    </location>
</feature>
<dbReference type="PROSITE" id="PS50005">
    <property type="entry name" value="TPR"/>
    <property type="match status" value="1"/>
</dbReference>
<proteinExistence type="inferred from homology"/>
<dbReference type="Proteomes" id="UP000321899">
    <property type="component" value="Unassembled WGS sequence"/>
</dbReference>
<dbReference type="PANTHER" id="PTHR44366">
    <property type="entry name" value="UDP-N-ACETYLGLUCOSAMINE--PEPTIDE N-ACETYLGLUCOSAMINYLTRANSFERASE 110 KDA SUBUNIT"/>
    <property type="match status" value="1"/>
</dbReference>
<dbReference type="InterPro" id="IPR029489">
    <property type="entry name" value="OGT/SEC/SPY_C"/>
</dbReference>
<dbReference type="AlphaFoldDB" id="A0A5S5MCB6"/>
<evidence type="ECO:0000313" key="10">
    <source>
        <dbReference type="EMBL" id="TYT73321.1"/>
    </source>
</evidence>
<dbReference type="GO" id="GO:0097363">
    <property type="term" value="F:protein O-acetylglucosaminyltransferase activity"/>
    <property type="evidence" value="ECO:0007669"/>
    <property type="project" value="UniProtKB-EC"/>
</dbReference>
<dbReference type="OrthoDB" id="251285at2"/>
<evidence type="ECO:0000256" key="1">
    <source>
        <dbReference type="ARBA" id="ARBA00004922"/>
    </source>
</evidence>
<reference evidence="10 11" key="1">
    <citation type="submission" date="2019-06" db="EMBL/GenBank/DDBJ databases">
        <title>Desulfobotulus mexicanus sp. nov., a novel sulfate-reducing bacterium isolated from the sediment of an alkaline crater lake in Mexico.</title>
        <authorList>
            <person name="Hirschler-Rea A."/>
        </authorList>
    </citation>
    <scope>NUCLEOTIDE SEQUENCE [LARGE SCALE GENOMIC DNA]</scope>
    <source>
        <strain evidence="10 11">PAR22N</strain>
    </source>
</reference>
<feature type="repeat" description="TPR" evidence="8">
    <location>
        <begin position="604"/>
        <end position="637"/>
    </location>
</feature>
<dbReference type="SUPFAM" id="SSF48452">
    <property type="entry name" value="TPR-like"/>
    <property type="match status" value="1"/>
</dbReference>
<dbReference type="InterPro" id="IPR019734">
    <property type="entry name" value="TPR_rpt"/>
</dbReference>
<evidence type="ECO:0000256" key="4">
    <source>
        <dbReference type="ARBA" id="ARBA00022676"/>
    </source>
</evidence>
<dbReference type="Gene3D" id="1.25.40.10">
    <property type="entry name" value="Tetratricopeptide repeat domain"/>
    <property type="match status" value="1"/>
</dbReference>
<gene>
    <name evidence="10" type="ORF">FIM25_15735</name>
</gene>
<comment type="caution">
    <text evidence="10">The sequence shown here is derived from an EMBL/GenBank/DDBJ whole genome shotgun (WGS) entry which is preliminary data.</text>
</comment>
<keyword evidence="6" id="KW-0677">Repeat</keyword>
<keyword evidence="5" id="KW-0808">Transferase</keyword>
<dbReference type="PANTHER" id="PTHR44366:SF1">
    <property type="entry name" value="UDP-N-ACETYLGLUCOSAMINE--PEPTIDE N-ACETYLGLUCOSAMINYLTRANSFERASE 110 KDA SUBUNIT"/>
    <property type="match status" value="1"/>
</dbReference>
<comment type="pathway">
    <text evidence="1">Protein modification; protein glycosylation.</text>
</comment>
<evidence type="ECO:0000256" key="3">
    <source>
        <dbReference type="ARBA" id="ARBA00011970"/>
    </source>
</evidence>
<dbReference type="InterPro" id="IPR037919">
    <property type="entry name" value="OGT"/>
</dbReference>
<sequence length="746" mass="85305">MKMDLSVGELNTLAMKMEKGDEQALVKFRKFYRRHPRNPLLIAVKARYLLINKKDPHGALEHFNRAANLGHPHPDSFLYGRIRAAVSSLSWELLDKLVPCYLKQVKDGVLQPSGLFQHLSMPGLKNSDYLMLANAFISGFKSGDISSLAPGDFTRLPARGRRLRVGYMSSDFKVHPVTQLLVQVLEHHDKTRFETIAYDLAEAPASPWRSRILATFDGVVPCRDLSDIELAERIRSDELDILVDLNGDTAGTKVWLCRHRLAPVQMTWLGFGATLGEGIVDYQIQDLFFAPEEIASEAFSEKLIWLPHHWMPVDTQRVIPPPPIRRDLGLPEDKTVYCCFNGQYKISRESFDAWMCILKEVENSVLWLYGQNKKNNQKLQKEAAKRNIDPARLIFSPGIPHLDHLSRLQQADIALDTWPYTMGTTAMDTLWARVPLVTFTANAFSSRGPGSKLHNLRLDELIQNSVANYIDMAVVLGKDEDYRTEIRTRLEQALMQSPLFDMELFSRHLEKGYELAFYRYENGLNPDHIKIPDLSYPDQQSSRCSLKEYNKSISTVPSGSGKGELLTESVHVKIERAQSYLRNEKLVLARREFSRVLNQDSLNGEAFYGLGLVAIKEKNFEQALVYLKNATEAEPDNEKFTEQYCLVQNLAQQDTPTFVRWAMERAKSYHRNKKMRQAAQGYVAVLERAPHHAEALHYLGLAEMQAGHVSGMQRIRLSMQLEPHNLKFQENYRYAQTLLQKKDDVN</sequence>
<keyword evidence="7 8" id="KW-0802">TPR repeat</keyword>
<dbReference type="Pfam" id="PF13432">
    <property type="entry name" value="TPR_16"/>
    <property type="match status" value="1"/>
</dbReference>
<dbReference type="GO" id="GO:0006493">
    <property type="term" value="P:protein O-linked glycosylation"/>
    <property type="evidence" value="ECO:0007669"/>
    <property type="project" value="InterPro"/>
</dbReference>
<protein>
    <recommendedName>
        <fullName evidence="3">protein O-GlcNAc transferase</fullName>
        <ecNumber evidence="3">2.4.1.255</ecNumber>
    </recommendedName>
</protein>
<evidence type="ECO:0000256" key="2">
    <source>
        <dbReference type="ARBA" id="ARBA00005386"/>
    </source>
</evidence>
<dbReference type="RefSeq" id="WP_139450813.1">
    <property type="nucleotide sequence ID" value="NZ_VDMB01000035.1"/>
</dbReference>
<evidence type="ECO:0000313" key="11">
    <source>
        <dbReference type="Proteomes" id="UP000321899"/>
    </source>
</evidence>
<keyword evidence="4" id="KW-0328">Glycosyltransferase</keyword>
<dbReference type="InterPro" id="IPR011990">
    <property type="entry name" value="TPR-like_helical_dom_sf"/>
</dbReference>
<dbReference type="Gene3D" id="3.40.50.2000">
    <property type="entry name" value="Glycogen Phosphorylase B"/>
    <property type="match status" value="1"/>
</dbReference>
<accession>A0A5S5MCB6</accession>
<feature type="domain" description="O-GlcNAc transferase C-terminal" evidence="9">
    <location>
        <begin position="156"/>
        <end position="317"/>
    </location>
</feature>
<dbReference type="Gene3D" id="3.40.50.11380">
    <property type="match status" value="1"/>
</dbReference>
<evidence type="ECO:0000256" key="7">
    <source>
        <dbReference type="ARBA" id="ARBA00022803"/>
    </source>
</evidence>
<name>A0A5S5MCB6_9BACT</name>
<evidence type="ECO:0000256" key="8">
    <source>
        <dbReference type="PROSITE-ProRule" id="PRU00339"/>
    </source>
</evidence>
<dbReference type="Pfam" id="PF13844">
    <property type="entry name" value="Glyco_transf_41"/>
    <property type="match status" value="2"/>
</dbReference>
<keyword evidence="11" id="KW-1185">Reference proteome</keyword>
<dbReference type="EC" id="2.4.1.255" evidence="3"/>
<evidence type="ECO:0000256" key="6">
    <source>
        <dbReference type="ARBA" id="ARBA00022737"/>
    </source>
</evidence>
<dbReference type="EMBL" id="VDMB01000035">
    <property type="protein sequence ID" value="TYT73321.1"/>
    <property type="molecule type" value="Genomic_DNA"/>
</dbReference>
<evidence type="ECO:0000259" key="9">
    <source>
        <dbReference type="Pfam" id="PF13844"/>
    </source>
</evidence>
<comment type="similarity">
    <text evidence="2">Belongs to the glycosyltransferase 41 family. O-GlcNAc transferase subfamily.</text>
</comment>
<organism evidence="10 11">
    <name type="scientific">Desulfobotulus mexicanus</name>
    <dbReference type="NCBI Taxonomy" id="2586642"/>
    <lineage>
        <taxon>Bacteria</taxon>
        <taxon>Pseudomonadati</taxon>
        <taxon>Thermodesulfobacteriota</taxon>
        <taxon>Desulfobacteria</taxon>
        <taxon>Desulfobacterales</taxon>
        <taxon>Desulfobacteraceae</taxon>
        <taxon>Desulfobotulus</taxon>
    </lineage>
</organism>
<dbReference type="SMART" id="SM00028">
    <property type="entry name" value="TPR"/>
    <property type="match status" value="3"/>
</dbReference>
<evidence type="ECO:0000256" key="5">
    <source>
        <dbReference type="ARBA" id="ARBA00022679"/>
    </source>
</evidence>